<dbReference type="PANTHER" id="PTHR37164:SF1">
    <property type="entry name" value="BACTERIOHEMERYTHRIN"/>
    <property type="match status" value="1"/>
</dbReference>
<evidence type="ECO:0000256" key="3">
    <source>
        <dbReference type="ARBA" id="ARBA00023004"/>
    </source>
</evidence>
<dbReference type="AlphaFoldDB" id="A0A2S7FCI1"/>
<organism evidence="5 6">
    <name type="scientific">Clostridium butyricum</name>
    <dbReference type="NCBI Taxonomy" id="1492"/>
    <lineage>
        <taxon>Bacteria</taxon>
        <taxon>Bacillati</taxon>
        <taxon>Bacillota</taxon>
        <taxon>Clostridia</taxon>
        <taxon>Eubacteriales</taxon>
        <taxon>Clostridiaceae</taxon>
        <taxon>Clostridium</taxon>
    </lineage>
</organism>
<evidence type="ECO:0000313" key="6">
    <source>
        <dbReference type="Proteomes" id="UP000238081"/>
    </source>
</evidence>
<dbReference type="NCBIfam" id="TIGR02481">
    <property type="entry name" value="hemeryth_dom"/>
    <property type="match status" value="1"/>
</dbReference>
<dbReference type="NCBIfam" id="NF033749">
    <property type="entry name" value="bact_hemeryth"/>
    <property type="match status" value="1"/>
</dbReference>
<dbReference type="InterPro" id="IPR012312">
    <property type="entry name" value="Hemerythrin-like"/>
</dbReference>
<dbReference type="CDD" id="cd12107">
    <property type="entry name" value="Hemerythrin"/>
    <property type="match status" value="1"/>
</dbReference>
<dbReference type="RefSeq" id="WP_027635951.1">
    <property type="nucleotide sequence ID" value="NZ_CANCWB010000001.1"/>
</dbReference>
<protein>
    <submittedName>
        <fullName evidence="5">Bacteriohemerythrin</fullName>
    </submittedName>
</protein>
<dbReference type="Gene3D" id="1.20.120.50">
    <property type="entry name" value="Hemerythrin-like"/>
    <property type="match status" value="1"/>
</dbReference>
<proteinExistence type="inferred from homology"/>
<evidence type="ECO:0000259" key="4">
    <source>
        <dbReference type="Pfam" id="PF01814"/>
    </source>
</evidence>
<dbReference type="InterPro" id="IPR035938">
    <property type="entry name" value="Hemerythrin-like_sf"/>
</dbReference>
<dbReference type="Proteomes" id="UP000238081">
    <property type="component" value="Unassembled WGS sequence"/>
</dbReference>
<dbReference type="EMBL" id="LRDH01000096">
    <property type="protein sequence ID" value="PPV15934.1"/>
    <property type="molecule type" value="Genomic_DNA"/>
</dbReference>
<feature type="domain" description="Hemerythrin-like" evidence="4">
    <location>
        <begin position="10"/>
        <end position="126"/>
    </location>
</feature>
<name>A0A2S7FCI1_CLOBU</name>
<accession>A0A2S7FCI1</accession>
<dbReference type="InterPro" id="IPR050669">
    <property type="entry name" value="Hemerythrin"/>
</dbReference>
<dbReference type="SUPFAM" id="SSF47188">
    <property type="entry name" value="Hemerythrin-like"/>
    <property type="match status" value="1"/>
</dbReference>
<evidence type="ECO:0000256" key="1">
    <source>
        <dbReference type="ARBA" id="ARBA00010587"/>
    </source>
</evidence>
<keyword evidence="2" id="KW-0479">Metal-binding</keyword>
<dbReference type="Pfam" id="PF01814">
    <property type="entry name" value="Hemerythrin"/>
    <property type="match status" value="1"/>
</dbReference>
<sequence>MYEMKDEFKTGIDFIDEQHARLFEIANEAYNLLKNDFTIDKYDKVINLVDELRDYTVFHFNAEEEYMDSINYKRRFTQKIEHDAFVKKINEVDYKTIDSDPDKYILEMLELLNQWLTGHILHNDKLISKES</sequence>
<comment type="similarity">
    <text evidence="1">Belongs to the hemerythrin family.</text>
</comment>
<dbReference type="PANTHER" id="PTHR37164">
    <property type="entry name" value="BACTERIOHEMERYTHRIN"/>
    <property type="match status" value="1"/>
</dbReference>
<gene>
    <name evidence="5" type="ORF">AWN73_02290</name>
</gene>
<dbReference type="GO" id="GO:0046872">
    <property type="term" value="F:metal ion binding"/>
    <property type="evidence" value="ECO:0007669"/>
    <property type="project" value="UniProtKB-KW"/>
</dbReference>
<comment type="caution">
    <text evidence="5">The sequence shown here is derived from an EMBL/GenBank/DDBJ whole genome shotgun (WGS) entry which is preliminary data.</text>
</comment>
<reference evidence="5 6" key="1">
    <citation type="submission" date="2016-01" db="EMBL/GenBank/DDBJ databases">
        <title>Characterization of the Clostridium difficile lineages that are prevalent in Hong Kong and China.</title>
        <authorList>
            <person name="Kwok J.S.-L."/>
            <person name="Lam W.-Y."/>
            <person name="Ip M."/>
            <person name="Chan T.-F."/>
            <person name="Hawkey P.M."/>
            <person name="Tsui S.K.-W."/>
        </authorList>
    </citation>
    <scope>NUCLEOTIDE SEQUENCE [LARGE SCALE GENOMIC DNA]</scope>
    <source>
        <strain evidence="5 6">300064</strain>
    </source>
</reference>
<evidence type="ECO:0000256" key="2">
    <source>
        <dbReference type="ARBA" id="ARBA00022723"/>
    </source>
</evidence>
<evidence type="ECO:0000313" key="5">
    <source>
        <dbReference type="EMBL" id="PPV15934.1"/>
    </source>
</evidence>
<keyword evidence="3" id="KW-0408">Iron</keyword>
<dbReference type="InterPro" id="IPR012827">
    <property type="entry name" value="Hemerythrin_metal-bd"/>
</dbReference>